<dbReference type="InterPro" id="IPR002048">
    <property type="entry name" value="EF_hand_dom"/>
</dbReference>
<protein>
    <recommendedName>
        <fullName evidence="4">EF-hand domain-containing protein</fullName>
    </recommendedName>
</protein>
<dbReference type="EMBL" id="CP001331">
    <property type="protein sequence ID" value="ACO66729.1"/>
    <property type="molecule type" value="Genomic_DNA"/>
</dbReference>
<dbReference type="Proteomes" id="UP000002009">
    <property type="component" value="Chromosome 13"/>
</dbReference>
<dbReference type="InterPro" id="IPR011992">
    <property type="entry name" value="EF-hand-dom_pair"/>
</dbReference>
<keyword evidence="6" id="KW-1185">Reference proteome</keyword>
<evidence type="ECO:0000313" key="6">
    <source>
        <dbReference type="Proteomes" id="UP000002009"/>
    </source>
</evidence>
<proteinExistence type="predicted"/>
<name>C1EG78_MICCC</name>
<dbReference type="Gene3D" id="1.10.238.10">
    <property type="entry name" value="EF-hand"/>
    <property type="match status" value="2"/>
</dbReference>
<keyword evidence="2" id="KW-0677">Repeat</keyword>
<keyword evidence="3" id="KW-0106">Calcium</keyword>
<dbReference type="GeneID" id="8248647"/>
<keyword evidence="1" id="KW-0479">Metal-binding</keyword>
<dbReference type="InParanoid" id="C1EG78"/>
<dbReference type="InterPro" id="IPR051581">
    <property type="entry name" value="Ca-bind"/>
</dbReference>
<evidence type="ECO:0000313" key="5">
    <source>
        <dbReference type="EMBL" id="ACO66729.1"/>
    </source>
</evidence>
<dbReference type="PANTHER" id="PTHR34524:SF6">
    <property type="entry name" value="CALCYPHOSINE LIKE"/>
    <property type="match status" value="1"/>
</dbReference>
<dbReference type="PANTHER" id="PTHR34524">
    <property type="entry name" value="CALCYPHOSIN"/>
    <property type="match status" value="1"/>
</dbReference>
<evidence type="ECO:0000259" key="4">
    <source>
        <dbReference type="PROSITE" id="PS50222"/>
    </source>
</evidence>
<dbReference type="RefSeq" id="XP_002505471.1">
    <property type="nucleotide sequence ID" value="XM_002505425.1"/>
</dbReference>
<evidence type="ECO:0000256" key="1">
    <source>
        <dbReference type="ARBA" id="ARBA00022723"/>
    </source>
</evidence>
<accession>C1EG78</accession>
<dbReference type="OMA" id="MKGVYHA"/>
<evidence type="ECO:0000256" key="3">
    <source>
        <dbReference type="ARBA" id="ARBA00022837"/>
    </source>
</evidence>
<dbReference type="SUPFAM" id="SSF47473">
    <property type="entry name" value="EF-hand"/>
    <property type="match status" value="1"/>
</dbReference>
<dbReference type="GO" id="GO:0005509">
    <property type="term" value="F:calcium ion binding"/>
    <property type="evidence" value="ECO:0007669"/>
    <property type="project" value="InterPro"/>
</dbReference>
<feature type="domain" description="EF-hand" evidence="4">
    <location>
        <begin position="178"/>
        <end position="213"/>
    </location>
</feature>
<dbReference type="KEGG" id="mis:MICPUN_109356"/>
<dbReference type="eggNOG" id="KOG0032">
    <property type="taxonomic scope" value="Eukaryota"/>
</dbReference>
<gene>
    <name evidence="5" type="ORF">MICPUN_109356</name>
</gene>
<dbReference type="OrthoDB" id="444540at2759"/>
<evidence type="ECO:0000256" key="2">
    <source>
        <dbReference type="ARBA" id="ARBA00022737"/>
    </source>
</evidence>
<organism evidence="5 6">
    <name type="scientific">Micromonas commoda (strain RCC299 / NOUM17 / CCMP2709)</name>
    <name type="common">Picoplanktonic green alga</name>
    <dbReference type="NCBI Taxonomy" id="296587"/>
    <lineage>
        <taxon>Eukaryota</taxon>
        <taxon>Viridiplantae</taxon>
        <taxon>Chlorophyta</taxon>
        <taxon>Mamiellophyceae</taxon>
        <taxon>Mamiellales</taxon>
        <taxon>Mamiellaceae</taxon>
        <taxon>Micromonas</taxon>
    </lineage>
</organism>
<dbReference type="AlphaFoldDB" id="C1EG78"/>
<dbReference type="PROSITE" id="PS50222">
    <property type="entry name" value="EF_HAND_2"/>
    <property type="match status" value="1"/>
</dbReference>
<sequence>MLAGRRALFDRYDRDTTEDLSYEELADGLFRLKPHPLADVESRRLMEKIRKGIVTSEGIYGLRYFGFNLRTMDDQKLGYLPVDELLVCLKDVNVQIADHEKKLLLKFFDLSPAPKGTIDITEFMRGIRGKFLKSRIALLERVWREKIAPTGAQKVPIKEVLRLIDFTHDPDVFTGRLTREQAIRDFPDLWDKNLDGFINWHEFVDFYRDISAALETEAHFEMILRNAWSFNFVETNTIKTIGRRVLVSLKNGHKKYVDFDVPEDEYFNPDDLTFMRKKLFLRGVKDVLMVHDAGLAPEKHKTGATSRGIVAEQALGYGSMRAG</sequence>
<dbReference type="STRING" id="296587.C1EG78"/>
<reference evidence="5 6" key="1">
    <citation type="journal article" date="2009" name="Science">
        <title>Green evolution and dynamic adaptations revealed by genomes of the marine picoeukaryotes Micromonas.</title>
        <authorList>
            <person name="Worden A.Z."/>
            <person name="Lee J.H."/>
            <person name="Mock T."/>
            <person name="Rouze P."/>
            <person name="Simmons M.P."/>
            <person name="Aerts A.L."/>
            <person name="Allen A.E."/>
            <person name="Cuvelier M.L."/>
            <person name="Derelle E."/>
            <person name="Everett M.V."/>
            <person name="Foulon E."/>
            <person name="Grimwood J."/>
            <person name="Gundlach H."/>
            <person name="Henrissat B."/>
            <person name="Napoli C."/>
            <person name="McDonald S.M."/>
            <person name="Parker M.S."/>
            <person name="Rombauts S."/>
            <person name="Salamov A."/>
            <person name="Von Dassow P."/>
            <person name="Badger J.H."/>
            <person name="Coutinho P.M."/>
            <person name="Demir E."/>
            <person name="Dubchak I."/>
            <person name="Gentemann C."/>
            <person name="Eikrem W."/>
            <person name="Gready J.E."/>
            <person name="John U."/>
            <person name="Lanier W."/>
            <person name="Lindquist E.A."/>
            <person name="Lucas S."/>
            <person name="Mayer K.F."/>
            <person name="Moreau H."/>
            <person name="Not F."/>
            <person name="Otillar R."/>
            <person name="Panaud O."/>
            <person name="Pangilinan J."/>
            <person name="Paulsen I."/>
            <person name="Piegu B."/>
            <person name="Poliakov A."/>
            <person name="Robbens S."/>
            <person name="Schmutz J."/>
            <person name="Toulza E."/>
            <person name="Wyss T."/>
            <person name="Zelensky A."/>
            <person name="Zhou K."/>
            <person name="Armbrust E.V."/>
            <person name="Bhattacharya D."/>
            <person name="Goodenough U.W."/>
            <person name="Van de Peer Y."/>
            <person name="Grigoriev I.V."/>
        </authorList>
    </citation>
    <scope>NUCLEOTIDE SEQUENCE [LARGE SCALE GENOMIC DNA]</scope>
    <source>
        <strain evidence="6">RCC299 / NOUM17</strain>
    </source>
</reference>